<gene>
    <name evidence="2" type="ORF">MHPYR_10376</name>
</gene>
<sequence>MTAAELAREYGFTGITAGSRTPGRTRE</sequence>
<proteinExistence type="predicted"/>
<feature type="region of interest" description="Disordered" evidence="1">
    <location>
        <begin position="1"/>
        <end position="27"/>
    </location>
</feature>
<dbReference type="AlphaFoldDB" id="A0A1Y5P472"/>
<name>A0A1Y5P472_9MYCO</name>
<evidence type="ECO:0000256" key="1">
    <source>
        <dbReference type="SAM" id="MobiDB-lite"/>
    </source>
</evidence>
<reference evidence="2" key="1">
    <citation type="submission" date="2016-03" db="EMBL/GenBank/DDBJ databases">
        <authorList>
            <person name="Ploux O."/>
        </authorList>
    </citation>
    <scope>NUCLEOTIDE SEQUENCE</scope>
    <source>
        <strain evidence="2">UC10</strain>
    </source>
</reference>
<protein>
    <submittedName>
        <fullName evidence="2">Uncharacterized protein</fullName>
    </submittedName>
</protein>
<organism evidence="2">
    <name type="scientific">uncultured Mycobacterium sp</name>
    <dbReference type="NCBI Taxonomy" id="171292"/>
    <lineage>
        <taxon>Bacteria</taxon>
        <taxon>Bacillati</taxon>
        <taxon>Actinomycetota</taxon>
        <taxon>Actinomycetes</taxon>
        <taxon>Mycobacteriales</taxon>
        <taxon>Mycobacteriaceae</taxon>
        <taxon>Mycobacterium</taxon>
        <taxon>environmental samples</taxon>
    </lineage>
</organism>
<accession>A0A1Y5P472</accession>
<dbReference type="EMBL" id="FLQS01000001">
    <property type="protein sequence ID" value="SBS70911.1"/>
    <property type="molecule type" value="Genomic_DNA"/>
</dbReference>
<evidence type="ECO:0000313" key="2">
    <source>
        <dbReference type="EMBL" id="SBS70911.1"/>
    </source>
</evidence>